<accession>A0ABD0PEZ6</accession>
<dbReference type="EMBL" id="JAMKFB020000016">
    <property type="protein sequence ID" value="KAL0172654.1"/>
    <property type="molecule type" value="Genomic_DNA"/>
</dbReference>
<evidence type="ECO:0000313" key="1">
    <source>
        <dbReference type="EMBL" id="KAL0172654.1"/>
    </source>
</evidence>
<protein>
    <submittedName>
        <fullName evidence="1">Uncharacterized protein</fullName>
    </submittedName>
</protein>
<keyword evidence="2" id="KW-1185">Reference proteome</keyword>
<feature type="non-terminal residue" evidence="1">
    <location>
        <position position="57"/>
    </location>
</feature>
<dbReference type="AlphaFoldDB" id="A0ABD0PEZ6"/>
<sequence>MEDLCGGMQPDQTKLDKTPALKSVIEVVQKAAGKDSSGKQVKPSALTAMHLLISSLD</sequence>
<reference evidence="1 2" key="1">
    <citation type="submission" date="2024-05" db="EMBL/GenBank/DDBJ databases">
        <title>Genome sequencing and assembly of Indian major carp, Cirrhinus mrigala (Hamilton, 1822).</title>
        <authorList>
            <person name="Mohindra V."/>
            <person name="Chowdhury L.M."/>
            <person name="Lal K."/>
            <person name="Jena J.K."/>
        </authorList>
    </citation>
    <scope>NUCLEOTIDE SEQUENCE [LARGE SCALE GENOMIC DNA]</scope>
    <source>
        <strain evidence="1">CM1030</strain>
        <tissue evidence="1">Blood</tissue>
    </source>
</reference>
<organism evidence="1 2">
    <name type="scientific">Cirrhinus mrigala</name>
    <name type="common">Mrigala</name>
    <dbReference type="NCBI Taxonomy" id="683832"/>
    <lineage>
        <taxon>Eukaryota</taxon>
        <taxon>Metazoa</taxon>
        <taxon>Chordata</taxon>
        <taxon>Craniata</taxon>
        <taxon>Vertebrata</taxon>
        <taxon>Euteleostomi</taxon>
        <taxon>Actinopterygii</taxon>
        <taxon>Neopterygii</taxon>
        <taxon>Teleostei</taxon>
        <taxon>Ostariophysi</taxon>
        <taxon>Cypriniformes</taxon>
        <taxon>Cyprinidae</taxon>
        <taxon>Labeoninae</taxon>
        <taxon>Labeonini</taxon>
        <taxon>Cirrhinus</taxon>
    </lineage>
</organism>
<comment type="caution">
    <text evidence="1">The sequence shown here is derived from an EMBL/GenBank/DDBJ whole genome shotgun (WGS) entry which is preliminary data.</text>
</comment>
<dbReference type="Proteomes" id="UP001529510">
    <property type="component" value="Unassembled WGS sequence"/>
</dbReference>
<evidence type="ECO:0000313" key="2">
    <source>
        <dbReference type="Proteomes" id="UP001529510"/>
    </source>
</evidence>
<proteinExistence type="predicted"/>
<gene>
    <name evidence="1" type="ORF">M9458_032965</name>
</gene>
<name>A0ABD0PEZ6_CIRMR</name>